<dbReference type="Pfam" id="PF00732">
    <property type="entry name" value="GMC_oxred_N"/>
    <property type="match status" value="1"/>
</dbReference>
<dbReference type="InterPro" id="IPR036188">
    <property type="entry name" value="FAD/NAD-bd_sf"/>
</dbReference>
<protein>
    <submittedName>
        <fullName evidence="4">Alcohol oxidase</fullName>
    </submittedName>
</protein>
<evidence type="ECO:0000256" key="1">
    <source>
        <dbReference type="ARBA" id="ARBA00010790"/>
    </source>
</evidence>
<dbReference type="PANTHER" id="PTHR11552:SF78">
    <property type="entry name" value="GLUCOSE-METHANOL-CHOLINE OXIDOREDUCTASE N-TERMINAL DOMAIN-CONTAINING PROTEIN"/>
    <property type="match status" value="1"/>
</dbReference>
<evidence type="ECO:0000259" key="3">
    <source>
        <dbReference type="Pfam" id="PF00732"/>
    </source>
</evidence>
<evidence type="ECO:0000313" key="4">
    <source>
        <dbReference type="EMBL" id="KAK8062007.1"/>
    </source>
</evidence>
<gene>
    <name evidence="4" type="ORF">PG994_008373</name>
</gene>
<accession>A0ABR1USY7</accession>
<dbReference type="InterPro" id="IPR000172">
    <property type="entry name" value="GMC_OxRdtase_N"/>
</dbReference>
<evidence type="ECO:0000256" key="2">
    <source>
        <dbReference type="SAM" id="MobiDB-lite"/>
    </source>
</evidence>
<dbReference type="EMBL" id="JAQQWL010000008">
    <property type="protein sequence ID" value="KAK8062007.1"/>
    <property type="molecule type" value="Genomic_DNA"/>
</dbReference>
<sequence length="440" mass="47884">MPLYSQLPADIDEVDIIIAGGGTAACIVASRLSDADPSLSILVVEAGANNYGDPTIAMTLHKGNKSDFLANREIVVPVGHVLGGGSSVNFLMYSRPQRSDYDSWQAPGWSAEDLLPYMKKTETYHGNDPKNVHGHDGPIEISRGTFASHRVEDAFLTVAEKLGWGEIEDLSDLESNNGMQRAKRFISPAGKRQDTGHCYLHPRLQDGKHSNLHVVVDSQVIRVVFEGQRACGVTYQPSGEGAAPAPCEPERMLWSLARAGIPVVSDIPGVGEGYEDHHSVSVAFRSNLRPDETIDGIATGTMDLTKMIQDGDKMVGWNVMDVSCKLRPSQSDLASFGADYQEVWNRGFESDKTKPLIMMSFGAGYPKDPSEVPRGQYYMLAGVGCTRYRAAPCTSRARPRATRSTSTQASSRTRRHSTSGPAAGATRSRASWAWTELEHV</sequence>
<dbReference type="Gene3D" id="3.30.410.40">
    <property type="match status" value="1"/>
</dbReference>
<feature type="compositionally biased region" description="Low complexity" evidence="2">
    <location>
        <begin position="392"/>
        <end position="411"/>
    </location>
</feature>
<dbReference type="GeneID" id="92092845"/>
<name>A0ABR1USY7_9PEZI</name>
<keyword evidence="5" id="KW-1185">Reference proteome</keyword>
<organism evidence="4 5">
    <name type="scientific">Apiospora phragmitis</name>
    <dbReference type="NCBI Taxonomy" id="2905665"/>
    <lineage>
        <taxon>Eukaryota</taxon>
        <taxon>Fungi</taxon>
        <taxon>Dikarya</taxon>
        <taxon>Ascomycota</taxon>
        <taxon>Pezizomycotina</taxon>
        <taxon>Sordariomycetes</taxon>
        <taxon>Xylariomycetidae</taxon>
        <taxon>Amphisphaeriales</taxon>
        <taxon>Apiosporaceae</taxon>
        <taxon>Apiospora</taxon>
    </lineage>
</organism>
<comment type="similarity">
    <text evidence="1">Belongs to the GMC oxidoreductase family.</text>
</comment>
<dbReference type="Gene3D" id="3.50.50.60">
    <property type="entry name" value="FAD/NAD(P)-binding domain"/>
    <property type="match status" value="1"/>
</dbReference>
<evidence type="ECO:0000313" key="5">
    <source>
        <dbReference type="Proteomes" id="UP001480595"/>
    </source>
</evidence>
<dbReference type="RefSeq" id="XP_066715269.1">
    <property type="nucleotide sequence ID" value="XM_066859782.1"/>
</dbReference>
<proteinExistence type="inferred from homology"/>
<reference evidence="4 5" key="1">
    <citation type="submission" date="2023-01" db="EMBL/GenBank/DDBJ databases">
        <title>Analysis of 21 Apiospora genomes using comparative genomics revels a genus with tremendous synthesis potential of carbohydrate active enzymes and secondary metabolites.</title>
        <authorList>
            <person name="Sorensen T."/>
        </authorList>
    </citation>
    <scope>NUCLEOTIDE SEQUENCE [LARGE SCALE GENOMIC DNA]</scope>
    <source>
        <strain evidence="4 5">CBS 135458</strain>
    </source>
</reference>
<comment type="caution">
    <text evidence="4">The sequence shown here is derived from an EMBL/GenBank/DDBJ whole genome shotgun (WGS) entry which is preliminary data.</text>
</comment>
<dbReference type="InterPro" id="IPR012132">
    <property type="entry name" value="GMC_OxRdtase"/>
</dbReference>
<dbReference type="Proteomes" id="UP001480595">
    <property type="component" value="Unassembled WGS sequence"/>
</dbReference>
<dbReference type="PANTHER" id="PTHR11552">
    <property type="entry name" value="GLUCOSE-METHANOL-CHOLINE GMC OXIDOREDUCTASE"/>
    <property type="match status" value="1"/>
</dbReference>
<feature type="region of interest" description="Disordered" evidence="2">
    <location>
        <begin position="392"/>
        <end position="428"/>
    </location>
</feature>
<dbReference type="SUPFAM" id="SSF51905">
    <property type="entry name" value="FAD/NAD(P)-binding domain"/>
    <property type="match status" value="1"/>
</dbReference>
<feature type="domain" description="Glucose-methanol-choline oxidoreductase N-terminal" evidence="3">
    <location>
        <begin position="15"/>
        <end position="242"/>
    </location>
</feature>